<dbReference type="PANTHER" id="PTHR43744:SF2">
    <property type="entry name" value="ARABINOOLIGOSACCHARIDES TRANSPORT SYSTEM PERMEASE PROTEIN ARAQ"/>
    <property type="match status" value="1"/>
</dbReference>
<keyword evidence="2 7" id="KW-0813">Transport</keyword>
<feature type="transmembrane region" description="Helical" evidence="7">
    <location>
        <begin position="64"/>
        <end position="88"/>
    </location>
</feature>
<sequence length="264" mass="29935">MFVIISFIALFPILSLLLSSFRPSSELMRNGISIQFDISTLNLDNYTYIFTEAGKYWSWYGNSLIITVITIILSLFFSSMVGYALAVYDFKGRNFFFVLVLFILMVPFEILMLPLYQLMISWGFIDTYTGVMLPAIVAPIAVFFFRQYALGLPRELMDAARIDGSTEYGIFFRIMMPLMTPAFAAMAILQGLGSWNNFLWPLIILRSSDMFTLPIGLATLLTPYGNNYDVLIAGSMMTIIPFIILFVFFQRYFVEGLTVGGVKG</sequence>
<keyword evidence="4 7" id="KW-0812">Transmembrane</keyword>
<name>A0ABW0LMY1_9BACI</name>
<evidence type="ECO:0000259" key="8">
    <source>
        <dbReference type="PROSITE" id="PS50928"/>
    </source>
</evidence>
<dbReference type="CDD" id="cd06261">
    <property type="entry name" value="TM_PBP2"/>
    <property type="match status" value="1"/>
</dbReference>
<dbReference type="Proteomes" id="UP001596147">
    <property type="component" value="Unassembled WGS sequence"/>
</dbReference>
<dbReference type="RefSeq" id="WP_144922222.1">
    <property type="nucleotide sequence ID" value="NZ_JBHSMC010000025.1"/>
</dbReference>
<dbReference type="InterPro" id="IPR000515">
    <property type="entry name" value="MetI-like"/>
</dbReference>
<dbReference type="PANTHER" id="PTHR43744">
    <property type="entry name" value="ABC TRANSPORTER PERMEASE PROTEIN MG189-RELATED-RELATED"/>
    <property type="match status" value="1"/>
</dbReference>
<comment type="similarity">
    <text evidence="7">Belongs to the binding-protein-dependent transport system permease family.</text>
</comment>
<comment type="caution">
    <text evidence="9">The sequence shown here is derived from an EMBL/GenBank/DDBJ whole genome shotgun (WGS) entry which is preliminary data.</text>
</comment>
<comment type="subcellular location">
    <subcellularLocation>
        <location evidence="1 7">Cell membrane</location>
        <topology evidence="1 7">Multi-pass membrane protein</topology>
    </subcellularLocation>
</comment>
<evidence type="ECO:0000256" key="6">
    <source>
        <dbReference type="ARBA" id="ARBA00023136"/>
    </source>
</evidence>
<evidence type="ECO:0000313" key="9">
    <source>
        <dbReference type="EMBL" id="MFC5466352.1"/>
    </source>
</evidence>
<organism evidence="9 10">
    <name type="scientific">Lederbergia graminis</name>
    <dbReference type="NCBI Taxonomy" id="735518"/>
    <lineage>
        <taxon>Bacteria</taxon>
        <taxon>Bacillati</taxon>
        <taxon>Bacillota</taxon>
        <taxon>Bacilli</taxon>
        <taxon>Bacillales</taxon>
        <taxon>Bacillaceae</taxon>
        <taxon>Lederbergia</taxon>
    </lineage>
</organism>
<feature type="transmembrane region" description="Helical" evidence="7">
    <location>
        <begin position="170"/>
        <end position="192"/>
    </location>
</feature>
<dbReference type="EMBL" id="JBHSMC010000025">
    <property type="protein sequence ID" value="MFC5466352.1"/>
    <property type="molecule type" value="Genomic_DNA"/>
</dbReference>
<evidence type="ECO:0000256" key="5">
    <source>
        <dbReference type="ARBA" id="ARBA00022989"/>
    </source>
</evidence>
<keyword evidence="6 7" id="KW-0472">Membrane</keyword>
<evidence type="ECO:0000256" key="7">
    <source>
        <dbReference type="RuleBase" id="RU363032"/>
    </source>
</evidence>
<feature type="transmembrane region" description="Helical" evidence="7">
    <location>
        <begin position="198"/>
        <end position="221"/>
    </location>
</feature>
<feature type="transmembrane region" description="Helical" evidence="7">
    <location>
        <begin position="228"/>
        <end position="249"/>
    </location>
</feature>
<dbReference type="InterPro" id="IPR035906">
    <property type="entry name" value="MetI-like_sf"/>
</dbReference>
<feature type="domain" description="ABC transmembrane type-1" evidence="8">
    <location>
        <begin position="60"/>
        <end position="249"/>
    </location>
</feature>
<evidence type="ECO:0000256" key="4">
    <source>
        <dbReference type="ARBA" id="ARBA00022692"/>
    </source>
</evidence>
<dbReference type="SUPFAM" id="SSF161098">
    <property type="entry name" value="MetI-like"/>
    <property type="match status" value="1"/>
</dbReference>
<dbReference type="Pfam" id="PF00528">
    <property type="entry name" value="BPD_transp_1"/>
    <property type="match status" value="1"/>
</dbReference>
<keyword evidence="10" id="KW-1185">Reference proteome</keyword>
<dbReference type="Gene3D" id="1.10.3720.10">
    <property type="entry name" value="MetI-like"/>
    <property type="match status" value="1"/>
</dbReference>
<evidence type="ECO:0000256" key="2">
    <source>
        <dbReference type="ARBA" id="ARBA00022448"/>
    </source>
</evidence>
<accession>A0ABW0LMY1</accession>
<dbReference type="PROSITE" id="PS50928">
    <property type="entry name" value="ABC_TM1"/>
    <property type="match status" value="1"/>
</dbReference>
<keyword evidence="3" id="KW-1003">Cell membrane</keyword>
<protein>
    <submittedName>
        <fullName evidence="9">Carbohydrate ABC transporter permease</fullName>
    </submittedName>
</protein>
<proteinExistence type="inferred from homology"/>
<evidence type="ECO:0000313" key="10">
    <source>
        <dbReference type="Proteomes" id="UP001596147"/>
    </source>
</evidence>
<keyword evidence="5 7" id="KW-1133">Transmembrane helix</keyword>
<evidence type="ECO:0000256" key="3">
    <source>
        <dbReference type="ARBA" id="ARBA00022475"/>
    </source>
</evidence>
<evidence type="ECO:0000256" key="1">
    <source>
        <dbReference type="ARBA" id="ARBA00004651"/>
    </source>
</evidence>
<reference evidence="10" key="1">
    <citation type="journal article" date="2019" name="Int. J. Syst. Evol. Microbiol.">
        <title>The Global Catalogue of Microorganisms (GCM) 10K type strain sequencing project: providing services to taxonomists for standard genome sequencing and annotation.</title>
        <authorList>
            <consortium name="The Broad Institute Genomics Platform"/>
            <consortium name="The Broad Institute Genome Sequencing Center for Infectious Disease"/>
            <person name="Wu L."/>
            <person name="Ma J."/>
        </authorList>
    </citation>
    <scope>NUCLEOTIDE SEQUENCE [LARGE SCALE GENOMIC DNA]</scope>
    <source>
        <strain evidence="10">CGMCC 1.12237</strain>
    </source>
</reference>
<feature type="transmembrane region" description="Helical" evidence="7">
    <location>
        <begin position="128"/>
        <end position="149"/>
    </location>
</feature>
<gene>
    <name evidence="9" type="ORF">ACFPM4_16655</name>
</gene>
<feature type="transmembrane region" description="Helical" evidence="7">
    <location>
        <begin position="95"/>
        <end position="116"/>
    </location>
</feature>